<proteinExistence type="predicted"/>
<dbReference type="RefSeq" id="WP_344038232.1">
    <property type="nucleotide sequence ID" value="NZ_BAAAKE010000010.1"/>
</dbReference>
<dbReference type="EMBL" id="JBHSJB010000049">
    <property type="protein sequence ID" value="MFC5059854.1"/>
    <property type="molecule type" value="Genomic_DNA"/>
</dbReference>
<name>A0ABV9YBY1_9PSEU</name>
<evidence type="ECO:0000256" key="1">
    <source>
        <dbReference type="SAM" id="MobiDB-lite"/>
    </source>
</evidence>
<dbReference type="Proteomes" id="UP001595833">
    <property type="component" value="Unassembled WGS sequence"/>
</dbReference>
<protein>
    <submittedName>
        <fullName evidence="2">DUF4192 family protein</fullName>
    </submittedName>
</protein>
<organism evidence="2 3">
    <name type="scientific">Saccharothrix xinjiangensis</name>
    <dbReference type="NCBI Taxonomy" id="204798"/>
    <lineage>
        <taxon>Bacteria</taxon>
        <taxon>Bacillati</taxon>
        <taxon>Actinomycetota</taxon>
        <taxon>Actinomycetes</taxon>
        <taxon>Pseudonocardiales</taxon>
        <taxon>Pseudonocardiaceae</taxon>
        <taxon>Saccharothrix</taxon>
    </lineage>
</organism>
<feature type="compositionally biased region" description="Basic and acidic residues" evidence="1">
    <location>
        <begin position="155"/>
        <end position="170"/>
    </location>
</feature>
<feature type="region of interest" description="Disordered" evidence="1">
    <location>
        <begin position="149"/>
        <end position="170"/>
    </location>
</feature>
<sequence>MRTTTSPDDTTTDTHDTTTTPAAMADFYALHDTELQWLGTLHGATDPDSLRQTATGRQLLNATTPQAFTAAVTDLLHASDEQDTRPRYLPTDGWPWPWHDYRHADWVYLCDDTRAWVATRTARFPSTPTVLLPHPDDVLARRATLIDDLATRTSTTDDHPTEPDTPSRRRSRFDLIHEHILRTADRTDPLTDTEIAALAFALTDPMVRDAALSFATGEHAHAAQTLWTQLTAATPAPERAEPAALLAAFAYLHHDPDLATAATAHALNAHPEHRLSRLISEVIVTDLAPDHLLAMAHNSHNLIAEL</sequence>
<accession>A0ABV9YBY1</accession>
<reference evidence="3" key="1">
    <citation type="journal article" date="2019" name="Int. J. Syst. Evol. Microbiol.">
        <title>The Global Catalogue of Microorganisms (GCM) 10K type strain sequencing project: providing services to taxonomists for standard genome sequencing and annotation.</title>
        <authorList>
            <consortium name="The Broad Institute Genomics Platform"/>
            <consortium name="The Broad Institute Genome Sequencing Center for Infectious Disease"/>
            <person name="Wu L."/>
            <person name="Ma J."/>
        </authorList>
    </citation>
    <scope>NUCLEOTIDE SEQUENCE [LARGE SCALE GENOMIC DNA]</scope>
    <source>
        <strain evidence="3">KCTC 12848</strain>
    </source>
</reference>
<dbReference type="Pfam" id="PF13830">
    <property type="entry name" value="DUF4192"/>
    <property type="match status" value="1"/>
</dbReference>
<gene>
    <name evidence="2" type="ORF">ACFPFM_39595</name>
</gene>
<dbReference type="InterPro" id="IPR025447">
    <property type="entry name" value="DUF4192"/>
</dbReference>
<evidence type="ECO:0000313" key="2">
    <source>
        <dbReference type="EMBL" id="MFC5059854.1"/>
    </source>
</evidence>
<keyword evidence="3" id="KW-1185">Reference proteome</keyword>
<comment type="caution">
    <text evidence="2">The sequence shown here is derived from an EMBL/GenBank/DDBJ whole genome shotgun (WGS) entry which is preliminary data.</text>
</comment>
<evidence type="ECO:0000313" key="3">
    <source>
        <dbReference type="Proteomes" id="UP001595833"/>
    </source>
</evidence>